<dbReference type="AlphaFoldDB" id="A0A316TRP4"/>
<evidence type="ECO:0008006" key="4">
    <source>
        <dbReference type="Google" id="ProtNLM"/>
    </source>
</evidence>
<sequence length="968" mass="110947">MKRFITLFILTAIVTLPAFGQFYSTKYRVPGQNWMELKSDHFRIIYPERYRSEAFRSLSILEAEYSDVRELIGGNLERFPLILNPENDRSNGFVTSFNYRSEVEIAPIRGKALSPRSGDWLESVLPHELVHALHFSVNPPAVTRVLGLFSPDMRRSVHGAVPAGFLEGIAVQHESHGTIPESGRGNYPYFNNQYHALLGSKEEWSMGQLVHISDFTIPFNRHYNGGYQFVNWLLNSYGDDTFKEAVRIHYKYPFLGFGVPLKSVTGKWPRALFRDFSLQMESEEENRLSSLSGETDSMSFQIPFSATCRRMQRPAWIDNSSVLFYSRSCNRPSGFYTYHTENARLNLLQEVVLTENAEYVLEAGRRNVIYSRYHTDPLYDNVFKGDLHRLDVTTGSSERLTSNMRLFTPSIVGEHLYAAKTEGQRQILVRIDPDKGTLIQRFDSDPETSVIDIAVNPENPDMMALIGRKNGVQAVWFYRPGSSEPPFEKNPDIAFESGSVFDLHWHSDGDRLLFVSDHTGIMNVYEYTISGKEATQITQSLYNAFEPSYSPDGNKIAYVAQHRNEQVIKILDLSESADQSVSENTYRTVPSLLNRNLMNREEIPDSVSAGWTSTKFITGISWLKPRLWVPTFEQNNNDKARYGVTLEGTNLMSTRSYSLESFVYRNRFWYDLTYRHKGFYPGYQIEVFNRPSLPTFRIVQEDQEFTRTFLQQSRGAAVKIPFRVRLQSNARFSSFTIEPQYFLSQLRFLDPQSPYTSYSLFGTRHTLGLRTVLNYRLRQFTRDLQPNAGWVFFTESRYGLNDSELPVTTREFSVTANLTDRRGIRAGVSTFVSPLRRWNQSLRLTAQVISQTDVPVFNTPSLFTDSFSFNALGSANNVGIFDTRYTIPITYPDEGGVLLPVYLSNLYFVLFHQTLSDLESPSLLEGSRSVYGAGIRSRFRLSNLAFDVGISIGWEPTRNRFSFQAGSF</sequence>
<dbReference type="Gene3D" id="2.120.10.30">
    <property type="entry name" value="TolB, C-terminal domain"/>
    <property type="match status" value="1"/>
</dbReference>
<dbReference type="PANTHER" id="PTHR36842:SF1">
    <property type="entry name" value="PROTEIN TOLB"/>
    <property type="match status" value="1"/>
</dbReference>
<accession>A0A316TRP4</accession>
<comment type="similarity">
    <text evidence="1">Belongs to the TolB family.</text>
</comment>
<protein>
    <recommendedName>
        <fullName evidence="4">WD40-like Beta Propeller Repeat</fullName>
    </recommendedName>
</protein>
<dbReference type="InterPro" id="IPR011659">
    <property type="entry name" value="WD40"/>
</dbReference>
<evidence type="ECO:0000313" key="2">
    <source>
        <dbReference type="EMBL" id="PWN05979.1"/>
    </source>
</evidence>
<comment type="caution">
    <text evidence="2">The sequence shown here is derived from an EMBL/GenBank/DDBJ whole genome shotgun (WGS) entry which is preliminary data.</text>
</comment>
<dbReference type="EMBL" id="QGGB01000008">
    <property type="protein sequence ID" value="PWN05979.1"/>
    <property type="molecule type" value="Genomic_DNA"/>
</dbReference>
<dbReference type="PANTHER" id="PTHR36842">
    <property type="entry name" value="PROTEIN TOLB HOMOLOG"/>
    <property type="match status" value="1"/>
</dbReference>
<evidence type="ECO:0000313" key="3">
    <source>
        <dbReference type="Proteomes" id="UP000245533"/>
    </source>
</evidence>
<dbReference type="OrthoDB" id="1521833at2"/>
<dbReference type="SUPFAM" id="SSF82171">
    <property type="entry name" value="DPP6 N-terminal domain-like"/>
    <property type="match status" value="1"/>
</dbReference>
<reference evidence="2 3" key="1">
    <citation type="submission" date="2018-05" db="EMBL/GenBank/DDBJ databases">
        <title>Rhodohalobacter halophilus gen. nov., sp. nov., a moderately halophilic member of the family Balneolaceae.</title>
        <authorList>
            <person name="Liu Z.-W."/>
        </authorList>
    </citation>
    <scope>NUCLEOTIDE SEQUENCE [LARGE SCALE GENOMIC DNA]</scope>
    <source>
        <strain evidence="2 3">8A47</strain>
    </source>
</reference>
<keyword evidence="3" id="KW-1185">Reference proteome</keyword>
<gene>
    <name evidence="2" type="ORF">DDZ15_12420</name>
</gene>
<dbReference type="Pfam" id="PF07676">
    <property type="entry name" value="PD40"/>
    <property type="match status" value="1"/>
</dbReference>
<name>A0A316TRP4_9BACT</name>
<dbReference type="RefSeq" id="WP_109647421.1">
    <property type="nucleotide sequence ID" value="NZ_QGGB01000008.1"/>
</dbReference>
<dbReference type="Proteomes" id="UP000245533">
    <property type="component" value="Unassembled WGS sequence"/>
</dbReference>
<dbReference type="InterPro" id="IPR011042">
    <property type="entry name" value="6-blade_b-propeller_TolB-like"/>
</dbReference>
<proteinExistence type="inferred from homology"/>
<organism evidence="2 3">
    <name type="scientific">Rhodohalobacter mucosus</name>
    <dbReference type="NCBI Taxonomy" id="2079485"/>
    <lineage>
        <taxon>Bacteria</taxon>
        <taxon>Pseudomonadati</taxon>
        <taxon>Balneolota</taxon>
        <taxon>Balneolia</taxon>
        <taxon>Balneolales</taxon>
        <taxon>Balneolaceae</taxon>
        <taxon>Rhodohalobacter</taxon>
    </lineage>
</organism>
<evidence type="ECO:0000256" key="1">
    <source>
        <dbReference type="ARBA" id="ARBA00009820"/>
    </source>
</evidence>